<evidence type="ECO:0000313" key="9">
    <source>
        <dbReference type="EMBL" id="KAE9253623.1"/>
    </source>
</evidence>
<dbReference type="EMBL" id="QXGD01000090">
    <property type="protein sequence ID" value="KAE9253623.1"/>
    <property type="molecule type" value="Genomic_DNA"/>
</dbReference>
<evidence type="ECO:0000313" key="5">
    <source>
        <dbReference type="EMBL" id="KAE9134725.1"/>
    </source>
</evidence>
<dbReference type="Proteomes" id="UP000460718">
    <property type="component" value="Unassembled WGS sequence"/>
</dbReference>
<dbReference type="Proteomes" id="UP000488956">
    <property type="component" value="Unassembled WGS sequence"/>
</dbReference>
<keyword evidence="1" id="KW-0812">Transmembrane</keyword>
<dbReference type="EMBL" id="QXGB01000080">
    <property type="protein sequence ID" value="KAE9232048.1"/>
    <property type="molecule type" value="Genomic_DNA"/>
</dbReference>
<evidence type="ECO:0000313" key="19">
    <source>
        <dbReference type="Proteomes" id="UP000488956"/>
    </source>
</evidence>
<evidence type="ECO:0000313" key="17">
    <source>
        <dbReference type="Proteomes" id="UP000460718"/>
    </source>
</evidence>
<dbReference type="EMBL" id="QXGF01000083">
    <property type="protein sequence ID" value="KAE8947337.1"/>
    <property type="molecule type" value="Genomic_DNA"/>
</dbReference>
<evidence type="ECO:0000313" key="10">
    <source>
        <dbReference type="EMBL" id="KAE9326305.1"/>
    </source>
</evidence>
<evidence type="ECO:0000313" key="11">
    <source>
        <dbReference type="Proteomes" id="UP000429523"/>
    </source>
</evidence>
<evidence type="ECO:0000313" key="16">
    <source>
        <dbReference type="Proteomes" id="UP000441208"/>
    </source>
</evidence>
<evidence type="ECO:0000313" key="2">
    <source>
        <dbReference type="EMBL" id="KAE8947337.1"/>
    </source>
</evidence>
<evidence type="ECO:0000313" key="7">
    <source>
        <dbReference type="EMBL" id="KAE9232048.1"/>
    </source>
</evidence>
<evidence type="ECO:0000313" key="13">
    <source>
        <dbReference type="Proteomes" id="UP000437068"/>
    </source>
</evidence>
<keyword evidence="1" id="KW-1133">Transmembrane helix</keyword>
<keyword evidence="12" id="KW-1185">Reference proteome</keyword>
<evidence type="ECO:0000313" key="4">
    <source>
        <dbReference type="EMBL" id="KAE9134426.1"/>
    </source>
</evidence>
<evidence type="ECO:0000313" key="12">
    <source>
        <dbReference type="Proteomes" id="UP000433483"/>
    </source>
</evidence>
<sequence length="123" mass="13837">MSESQQVETQQADAPVAASDINVTAVKPHKASKKKEYRVLCCGNSWQDLIIIPVCLLGVYTMLGAIFALCTRAVLQTDDTNTALWTFFVFYAFFIFMLAVVLGTVAYNRKMLKEFEEEDPEDL</sequence>
<keyword evidence="1" id="KW-0472">Membrane</keyword>
<dbReference type="Proteomes" id="UP000440732">
    <property type="component" value="Unassembled WGS sequence"/>
</dbReference>
<dbReference type="EMBL" id="QXGA01000068">
    <property type="protein sequence ID" value="KAE9153454.1"/>
    <property type="molecule type" value="Genomic_DNA"/>
</dbReference>
<feature type="transmembrane region" description="Helical" evidence="1">
    <location>
        <begin position="87"/>
        <end position="107"/>
    </location>
</feature>
<protein>
    <submittedName>
        <fullName evidence="2">Uncharacterized protein</fullName>
    </submittedName>
</protein>
<dbReference type="Proteomes" id="UP000437068">
    <property type="component" value="Unassembled WGS sequence"/>
</dbReference>
<dbReference type="OrthoDB" id="78780at2759"/>
<dbReference type="EMBL" id="QXFZ01000078">
    <property type="protein sequence ID" value="KAE9134725.1"/>
    <property type="molecule type" value="Genomic_DNA"/>
</dbReference>
<evidence type="ECO:0000313" key="6">
    <source>
        <dbReference type="EMBL" id="KAE9153454.1"/>
    </source>
</evidence>
<feature type="transmembrane region" description="Helical" evidence="1">
    <location>
        <begin position="49"/>
        <end position="75"/>
    </location>
</feature>
<dbReference type="Proteomes" id="UP000429523">
    <property type="component" value="Unassembled WGS sequence"/>
</dbReference>
<dbReference type="Proteomes" id="UP000433483">
    <property type="component" value="Unassembled WGS sequence"/>
</dbReference>
<dbReference type="EMBL" id="QXFX01000067">
    <property type="protein sequence ID" value="KAE9134426.1"/>
    <property type="molecule type" value="Genomic_DNA"/>
</dbReference>
<evidence type="ECO:0000313" key="18">
    <source>
        <dbReference type="Proteomes" id="UP000476176"/>
    </source>
</evidence>
<evidence type="ECO:0000313" key="14">
    <source>
        <dbReference type="Proteomes" id="UP000440367"/>
    </source>
</evidence>
<dbReference type="EMBL" id="QXGC01000065">
    <property type="protein sequence ID" value="KAE9251708.1"/>
    <property type="molecule type" value="Genomic_DNA"/>
</dbReference>
<dbReference type="Proteomes" id="UP000441208">
    <property type="component" value="Unassembled WGS sequence"/>
</dbReference>
<evidence type="ECO:0000313" key="15">
    <source>
        <dbReference type="Proteomes" id="UP000440732"/>
    </source>
</evidence>
<proteinExistence type="predicted"/>
<name>A0A6A3FSA9_9STRA</name>
<evidence type="ECO:0000313" key="3">
    <source>
        <dbReference type="EMBL" id="KAE9027038.1"/>
    </source>
</evidence>
<evidence type="ECO:0000256" key="1">
    <source>
        <dbReference type="SAM" id="Phobius"/>
    </source>
</evidence>
<evidence type="ECO:0000313" key="8">
    <source>
        <dbReference type="EMBL" id="KAE9251708.1"/>
    </source>
</evidence>
<dbReference type="EMBL" id="QXFW01000066">
    <property type="protein sequence ID" value="KAE9027038.1"/>
    <property type="molecule type" value="Genomic_DNA"/>
</dbReference>
<dbReference type="Proteomes" id="UP000440367">
    <property type="component" value="Unassembled WGS sequence"/>
</dbReference>
<accession>A0A6A3FSA9</accession>
<organism evidence="2 11">
    <name type="scientific">Phytophthora fragariae</name>
    <dbReference type="NCBI Taxonomy" id="53985"/>
    <lineage>
        <taxon>Eukaryota</taxon>
        <taxon>Sar</taxon>
        <taxon>Stramenopiles</taxon>
        <taxon>Oomycota</taxon>
        <taxon>Peronosporomycetes</taxon>
        <taxon>Peronosporales</taxon>
        <taxon>Peronosporaceae</taxon>
        <taxon>Phytophthora</taxon>
    </lineage>
</organism>
<reference evidence="11 12" key="1">
    <citation type="submission" date="2018-08" db="EMBL/GenBank/DDBJ databases">
        <title>Genomic investigation of the strawberry pathogen Phytophthora fragariae indicates pathogenicity is determined by transcriptional variation in three key races.</title>
        <authorList>
            <person name="Adams T.M."/>
            <person name="Armitage A.D."/>
            <person name="Sobczyk M.K."/>
            <person name="Bates H.J."/>
            <person name="Dunwell J.M."/>
            <person name="Nellist C.F."/>
            <person name="Harrison R.J."/>
        </authorList>
    </citation>
    <scope>NUCLEOTIDE SEQUENCE [LARGE SCALE GENOMIC DNA]</scope>
    <source>
        <strain evidence="10 13">A4</strain>
        <strain evidence="9 14">BC-1</strain>
        <strain evidence="8 18">BC-23</strain>
        <strain evidence="7 12">NOV-27</strain>
        <strain evidence="6 15">NOV-5</strain>
        <strain evidence="5 16">NOV-71</strain>
        <strain evidence="2 11">NOV-9</strain>
        <strain evidence="4 19">ONT-3</strain>
        <strain evidence="3 17">SCRP245</strain>
    </source>
</reference>
<dbReference type="Proteomes" id="UP000476176">
    <property type="component" value="Unassembled WGS sequence"/>
</dbReference>
<gene>
    <name evidence="10" type="ORF">PF001_g2486</name>
    <name evidence="9" type="ORF">PF002_g3232</name>
    <name evidence="8" type="ORF">PF004_g2340</name>
    <name evidence="7" type="ORF">PF005_g2856</name>
    <name evidence="6" type="ORF">PF006_g2406</name>
    <name evidence="5" type="ORF">PF007_g2809</name>
    <name evidence="2" type="ORF">PF009_g3039</name>
    <name evidence="4" type="ORF">PF010_g2473</name>
    <name evidence="3" type="ORF">PF011_g2224</name>
</gene>
<dbReference type="EMBL" id="QXGE01000070">
    <property type="protein sequence ID" value="KAE9326305.1"/>
    <property type="molecule type" value="Genomic_DNA"/>
</dbReference>
<comment type="caution">
    <text evidence="2">The sequence shown here is derived from an EMBL/GenBank/DDBJ whole genome shotgun (WGS) entry which is preliminary data.</text>
</comment>
<dbReference type="AlphaFoldDB" id="A0A6A3FSA9"/>